<evidence type="ECO:0000259" key="2">
    <source>
        <dbReference type="Pfam" id="PF01243"/>
    </source>
</evidence>
<organism evidence="3 4">
    <name type="scientific">Pontivivens insulae</name>
    <dbReference type="NCBI Taxonomy" id="1639689"/>
    <lineage>
        <taxon>Bacteria</taxon>
        <taxon>Pseudomonadati</taxon>
        <taxon>Pseudomonadota</taxon>
        <taxon>Alphaproteobacteria</taxon>
        <taxon>Rhodobacterales</taxon>
        <taxon>Paracoccaceae</taxon>
        <taxon>Pontivivens</taxon>
    </lineage>
</organism>
<evidence type="ECO:0000313" key="3">
    <source>
        <dbReference type="EMBL" id="SPF28246.1"/>
    </source>
</evidence>
<dbReference type="NCBIfam" id="TIGR04025">
    <property type="entry name" value="PPOX_FMN_DR2398"/>
    <property type="match status" value="1"/>
</dbReference>
<dbReference type="InterPro" id="IPR012349">
    <property type="entry name" value="Split_barrel_FMN-bd"/>
</dbReference>
<dbReference type="AlphaFoldDB" id="A0A2R8A7S9"/>
<dbReference type="EMBL" id="OMKW01000001">
    <property type="protein sequence ID" value="SPF28246.1"/>
    <property type="molecule type" value="Genomic_DNA"/>
</dbReference>
<dbReference type="Gene3D" id="2.30.110.10">
    <property type="entry name" value="Electron Transport, Fmn-binding Protein, Chain A"/>
    <property type="match status" value="1"/>
</dbReference>
<dbReference type="SUPFAM" id="SSF50475">
    <property type="entry name" value="FMN-binding split barrel"/>
    <property type="match status" value="1"/>
</dbReference>
<evidence type="ECO:0000256" key="1">
    <source>
        <dbReference type="SAM" id="MobiDB-lite"/>
    </source>
</evidence>
<feature type="region of interest" description="Disordered" evidence="1">
    <location>
        <begin position="1"/>
        <end position="20"/>
    </location>
</feature>
<evidence type="ECO:0000313" key="4">
    <source>
        <dbReference type="Proteomes" id="UP000244932"/>
    </source>
</evidence>
<dbReference type="PANTHER" id="PTHR42815">
    <property type="entry name" value="FAD-BINDING, PUTATIVE (AFU_ORTHOLOGUE AFUA_6G07600)-RELATED"/>
    <property type="match status" value="1"/>
</dbReference>
<proteinExistence type="predicted"/>
<dbReference type="Proteomes" id="UP000244932">
    <property type="component" value="Unassembled WGS sequence"/>
</dbReference>
<dbReference type="OrthoDB" id="9790331at2"/>
<gene>
    <name evidence="3" type="ORF">POI8812_00544</name>
</gene>
<protein>
    <recommendedName>
        <fullName evidence="2">Pyridoxamine 5'-phosphate oxidase N-terminal domain-containing protein</fullName>
    </recommendedName>
</protein>
<keyword evidence="4" id="KW-1185">Reference proteome</keyword>
<dbReference type="PANTHER" id="PTHR42815:SF2">
    <property type="entry name" value="FAD-BINDING, PUTATIVE (AFU_ORTHOLOGUE AFUA_6G07600)-RELATED"/>
    <property type="match status" value="1"/>
</dbReference>
<dbReference type="InterPro" id="IPR011576">
    <property type="entry name" value="Pyridox_Oxase_N"/>
</dbReference>
<dbReference type="RefSeq" id="WP_108780968.1">
    <property type="nucleotide sequence ID" value="NZ_OMKW01000001.1"/>
</dbReference>
<dbReference type="InterPro" id="IPR024029">
    <property type="entry name" value="Pyridox_Oxase_FMN-dep"/>
</dbReference>
<dbReference type="Pfam" id="PF01243">
    <property type="entry name" value="PNPOx_N"/>
    <property type="match status" value="1"/>
</dbReference>
<reference evidence="3 4" key="1">
    <citation type="submission" date="2018-03" db="EMBL/GenBank/DDBJ databases">
        <authorList>
            <person name="Keele B.F."/>
        </authorList>
    </citation>
    <scope>NUCLEOTIDE SEQUENCE [LARGE SCALE GENOMIC DNA]</scope>
    <source>
        <strain evidence="3 4">CeCT 8812</strain>
    </source>
</reference>
<sequence length="201" mass="22444">MRITTEEQLREHYRPKGGRSVEKELTSLDMHCRAFIAASPFCVVGTRGPQGQDVTPRGDAPGFVRVDEAGHLLLPDRPGNNRLDTLTNLLHDPQISLIFMIPTVAETLRVRGSAEIRVDDDLRAQFEVDGKRPASVLKITVSCAYLHCAKAFMRSGLWSPQGWPEARPVPSMGQMIRDQIGSTDRVEGQAEMEARYQKALY</sequence>
<name>A0A2R8A7S9_9RHOB</name>
<accession>A0A2R8A7S9</accession>
<feature type="domain" description="Pyridoxamine 5'-phosphate oxidase N-terminal" evidence="2">
    <location>
        <begin position="31"/>
        <end position="148"/>
    </location>
</feature>